<proteinExistence type="predicted"/>
<evidence type="ECO:0000313" key="3">
    <source>
        <dbReference type="Proteomes" id="UP000298860"/>
    </source>
</evidence>
<evidence type="ECO:0000256" key="1">
    <source>
        <dbReference type="SAM" id="Phobius"/>
    </source>
</evidence>
<dbReference type="AlphaFoldDB" id="A0A4D4J4D1"/>
<protein>
    <submittedName>
        <fullName evidence="2">Membrane protein</fullName>
    </submittedName>
</protein>
<keyword evidence="1" id="KW-1133">Transmembrane helix</keyword>
<reference evidence="3" key="1">
    <citation type="submission" date="2019-04" db="EMBL/GenBank/DDBJ databases">
        <title>Draft genome sequence of Pseudonocardiaceae bacterium SL3-2-4.</title>
        <authorList>
            <person name="Ningsih F."/>
            <person name="Yokota A."/>
            <person name="Sakai Y."/>
            <person name="Nanatani K."/>
            <person name="Yabe S."/>
            <person name="Oetari A."/>
            <person name="Sjamsuridzal W."/>
        </authorList>
    </citation>
    <scope>NUCLEOTIDE SEQUENCE [LARGE SCALE GENOMIC DNA]</scope>
    <source>
        <strain evidence="3">SL3-2-4</strain>
    </source>
</reference>
<keyword evidence="1" id="KW-0812">Transmembrane</keyword>
<dbReference type="RefSeq" id="WP_137813457.1">
    <property type="nucleotide sequence ID" value="NZ_BJFL01000007.1"/>
</dbReference>
<dbReference type="EMBL" id="BJFL01000007">
    <property type="protein sequence ID" value="GDY30324.1"/>
    <property type="molecule type" value="Genomic_DNA"/>
</dbReference>
<gene>
    <name evidence="2" type="ORF">GTS_19570</name>
</gene>
<feature type="transmembrane region" description="Helical" evidence="1">
    <location>
        <begin position="78"/>
        <end position="99"/>
    </location>
</feature>
<feature type="transmembrane region" description="Helical" evidence="1">
    <location>
        <begin position="141"/>
        <end position="163"/>
    </location>
</feature>
<comment type="caution">
    <text evidence="2">The sequence shown here is derived from an EMBL/GenBank/DDBJ whole genome shotgun (WGS) entry which is preliminary data.</text>
</comment>
<feature type="transmembrane region" description="Helical" evidence="1">
    <location>
        <begin position="106"/>
        <end position="126"/>
    </location>
</feature>
<sequence length="172" mass="18079">MNARGSSGRPDEPDDIAELRAEIDQVERSVLRRIDPGARALVIAIAVLVLLVATVLPWAGGTSGMNVLLGQAPPGVGVLPRVFGYLAMGFGVLGSALGLTTRRWGMSWVCALGCWLALVVGVLSIWSQQTTHSHQPGPGPGAGLVLAVLSLLVMAIAWFRIAWSRPPNLARG</sequence>
<feature type="transmembrane region" description="Helical" evidence="1">
    <location>
        <begin position="38"/>
        <end position="58"/>
    </location>
</feature>
<dbReference type="OrthoDB" id="4773013at2"/>
<organism evidence="2 3">
    <name type="scientific">Gandjariella thermophila</name>
    <dbReference type="NCBI Taxonomy" id="1931992"/>
    <lineage>
        <taxon>Bacteria</taxon>
        <taxon>Bacillati</taxon>
        <taxon>Actinomycetota</taxon>
        <taxon>Actinomycetes</taxon>
        <taxon>Pseudonocardiales</taxon>
        <taxon>Pseudonocardiaceae</taxon>
        <taxon>Gandjariella</taxon>
    </lineage>
</organism>
<keyword evidence="3" id="KW-1185">Reference proteome</keyword>
<keyword evidence="1" id="KW-0472">Membrane</keyword>
<name>A0A4D4J4D1_9PSEU</name>
<accession>A0A4D4J4D1</accession>
<evidence type="ECO:0000313" key="2">
    <source>
        <dbReference type="EMBL" id="GDY30324.1"/>
    </source>
</evidence>
<dbReference type="Proteomes" id="UP000298860">
    <property type="component" value="Unassembled WGS sequence"/>
</dbReference>